<accession>A0ABR1STF6</accession>
<feature type="region of interest" description="Disordered" evidence="1">
    <location>
        <begin position="193"/>
        <end position="357"/>
    </location>
</feature>
<keyword evidence="3" id="KW-1185">Reference proteome</keyword>
<gene>
    <name evidence="2" type="ORF">PG991_000948</name>
</gene>
<proteinExistence type="predicted"/>
<feature type="compositionally biased region" description="Polar residues" evidence="1">
    <location>
        <begin position="275"/>
        <end position="292"/>
    </location>
</feature>
<protein>
    <submittedName>
        <fullName evidence="2">Uncharacterized protein</fullName>
    </submittedName>
</protein>
<evidence type="ECO:0000313" key="3">
    <source>
        <dbReference type="Proteomes" id="UP001396898"/>
    </source>
</evidence>
<evidence type="ECO:0000256" key="1">
    <source>
        <dbReference type="SAM" id="MobiDB-lite"/>
    </source>
</evidence>
<dbReference type="EMBL" id="JAQQWI010000002">
    <property type="protein sequence ID" value="KAK8037602.1"/>
    <property type="molecule type" value="Genomic_DNA"/>
</dbReference>
<name>A0ABR1STF6_9PEZI</name>
<comment type="caution">
    <text evidence="2">The sequence shown here is derived from an EMBL/GenBank/DDBJ whole genome shotgun (WGS) entry which is preliminary data.</text>
</comment>
<dbReference type="Proteomes" id="UP001396898">
    <property type="component" value="Unassembled WGS sequence"/>
</dbReference>
<feature type="compositionally biased region" description="Polar residues" evidence="1">
    <location>
        <begin position="229"/>
        <end position="243"/>
    </location>
</feature>
<organism evidence="2 3">
    <name type="scientific">Apiospora marii</name>
    <dbReference type="NCBI Taxonomy" id="335849"/>
    <lineage>
        <taxon>Eukaryota</taxon>
        <taxon>Fungi</taxon>
        <taxon>Dikarya</taxon>
        <taxon>Ascomycota</taxon>
        <taxon>Pezizomycotina</taxon>
        <taxon>Sordariomycetes</taxon>
        <taxon>Xylariomycetidae</taxon>
        <taxon>Amphisphaeriales</taxon>
        <taxon>Apiosporaceae</taxon>
        <taxon>Apiospora</taxon>
    </lineage>
</organism>
<reference evidence="2 3" key="1">
    <citation type="submission" date="2023-01" db="EMBL/GenBank/DDBJ databases">
        <title>Analysis of 21 Apiospora genomes using comparative genomics revels a genus with tremendous synthesis potential of carbohydrate active enzymes and secondary metabolites.</title>
        <authorList>
            <person name="Sorensen T."/>
        </authorList>
    </citation>
    <scope>NUCLEOTIDE SEQUENCE [LARGE SCALE GENOMIC DNA]</scope>
    <source>
        <strain evidence="2 3">CBS 20057</strain>
    </source>
</reference>
<evidence type="ECO:0000313" key="2">
    <source>
        <dbReference type="EMBL" id="KAK8037602.1"/>
    </source>
</evidence>
<sequence length="357" mass="38428">MDILEPVCAVLLRSTLEGIRDRSPSNNANFTHAQDLKRLSQAVHQPLTYFYNVLNPSYPSLQNACEPYATQDTLARLEVQLRQSVIQPVQADIYSSRPNEVVSEQQLVELQNLRRRAGAVALPDLEQLAKLFSTRKLTAAEQQRRLASMRRDVERHWQGVQAGIQGGRSDVPDSFDGELFSSNYQVQDAMHKSSNQMAGGGGLGAQQQVRPPQAASRPTTGSPAHKPSPSAQTQGQGPTSNGPKKSRPGNGKSSTPKPRPQAPAPGRASPVRKQVGSTGHQPLPQSTKNHGSQPRPAANPPPQKVAQRKPPAGRAQAPPPQNAPIAANRRARPRARGPGERSLPKLAAIIGSSSTPT</sequence>